<protein>
    <submittedName>
        <fullName evidence="2">Decoy receptor 3 variant 1</fullName>
    </submittedName>
</protein>
<evidence type="ECO:0000256" key="1">
    <source>
        <dbReference type="SAM" id="SignalP"/>
    </source>
</evidence>
<proteinExistence type="evidence at transcript level"/>
<gene>
    <name evidence="2" type="primary">TNFRSF6B</name>
</gene>
<dbReference type="AlphaFoldDB" id="Q6EMV4"/>
<feature type="signal peptide" evidence="1">
    <location>
        <begin position="1"/>
        <end position="29"/>
    </location>
</feature>
<sequence>MRALEGPGLSLLCLVLALPALLPVPAVRGVAETPTYPWRDAETGERLVRLLQALRVARMPGLERSVRERFLPVH</sequence>
<dbReference type="PeptideAtlas" id="Q6EMV4"/>
<organism evidence="2">
    <name type="scientific">Homo sapiens</name>
    <name type="common">Human</name>
    <dbReference type="NCBI Taxonomy" id="9606"/>
    <lineage>
        <taxon>Eukaryota</taxon>
        <taxon>Metazoa</taxon>
        <taxon>Chordata</taxon>
        <taxon>Craniata</taxon>
        <taxon>Vertebrata</taxon>
        <taxon>Euteleostomi</taxon>
        <taxon>Mammalia</taxon>
        <taxon>Eutheria</taxon>
        <taxon>Euarchontoglires</taxon>
        <taxon>Primates</taxon>
        <taxon>Haplorrhini</taxon>
        <taxon>Catarrhini</taxon>
        <taxon>Hominidae</taxon>
        <taxon>Homo</taxon>
    </lineage>
</organism>
<feature type="chain" id="PRO_5004272810" evidence="1">
    <location>
        <begin position="30"/>
        <end position="74"/>
    </location>
</feature>
<keyword evidence="2" id="KW-0675">Receptor</keyword>
<name>Q6EMV4_HUMAN</name>
<accession>Q6EMV4</accession>
<keyword evidence="1" id="KW-0732">Signal</keyword>
<dbReference type="EMBL" id="AY124378">
    <property type="protein sequence ID" value="AAM94172.1"/>
    <property type="molecule type" value="mRNA"/>
</dbReference>
<reference evidence="2" key="1">
    <citation type="submission" date="2002-06" db="EMBL/GenBank/DDBJ databases">
        <title>New splicing forms of human DcR3.</title>
        <authorList>
            <person name="Xu X.-M."/>
            <person name="Chen J."/>
            <person name="Wang L."/>
            <person name="Yang S."/>
            <person name="Underhill C.B."/>
            <person name="Zhang L."/>
        </authorList>
    </citation>
    <scope>NUCLEOTIDE SEQUENCE</scope>
</reference>
<evidence type="ECO:0000313" key="2">
    <source>
        <dbReference type="EMBL" id="AAM94172.1"/>
    </source>
</evidence>